<gene>
    <name evidence="3" type="ORF">A4X06_0g493</name>
</gene>
<evidence type="ECO:0000313" key="3">
    <source>
        <dbReference type="EMBL" id="KAE8255296.1"/>
    </source>
</evidence>
<accession>A0A8X7N069</accession>
<reference evidence="3" key="1">
    <citation type="submission" date="2016-04" db="EMBL/GenBank/DDBJ databases">
        <authorList>
            <person name="Nguyen H.D."/>
            <person name="Samba Siva P."/>
            <person name="Cullis J."/>
            <person name="Levesque C.A."/>
            <person name="Hambleton S."/>
        </authorList>
    </citation>
    <scope>NUCLEOTIDE SEQUENCE</scope>
    <source>
        <strain evidence="3">DAOMC 236426</strain>
    </source>
</reference>
<proteinExistence type="inferred from homology"/>
<dbReference type="Pfam" id="PF14226">
    <property type="entry name" value="DIOX_N"/>
    <property type="match status" value="1"/>
</dbReference>
<evidence type="ECO:0000313" key="4">
    <source>
        <dbReference type="Proteomes" id="UP000077684"/>
    </source>
</evidence>
<dbReference type="PANTHER" id="PTHR47990">
    <property type="entry name" value="2-OXOGLUTARATE (2OG) AND FE(II)-DEPENDENT OXYGENASE SUPERFAMILY PROTEIN-RELATED"/>
    <property type="match status" value="1"/>
</dbReference>
<dbReference type="InterPro" id="IPR026992">
    <property type="entry name" value="DIOX_N"/>
</dbReference>
<dbReference type="InterPro" id="IPR044861">
    <property type="entry name" value="IPNS-like_FE2OG_OXY"/>
</dbReference>
<dbReference type="EMBL" id="LWDE02000025">
    <property type="protein sequence ID" value="KAE8255296.1"/>
    <property type="molecule type" value="Genomic_DNA"/>
</dbReference>
<dbReference type="GO" id="GO:0016491">
    <property type="term" value="F:oxidoreductase activity"/>
    <property type="evidence" value="ECO:0007669"/>
    <property type="project" value="UniProtKB-KW"/>
</dbReference>
<sequence>MSPVLPVISLARLRLSSQSSQEKDQLSSLSAALLEHGFFYLSDHGIPQALIDTVFQNQASFFARPNEEKSVGIDRATNLGWTPIQQERLDESRSTSAGDLKESFYLGDGLDPAGEGKVQQLLPPTLERSRTDLQALWQESRRVAIEVLNGFAKVIGIENDFFTPHHTGGLDRLRLIHYPPAPSTLQQSEEGDIRASQHSDYGSCTLLFQKDVGGLQVKLRADSSSISGAQDTRWIDVPPRPGCLVVNVGDAIEFWTAGRLRSTVHRVRMPLSESEAQSRYSVAFFCQPDAHTTLDPALLQQQNQLDGALSTERRATLAHLLEVKGIPLSADGRPPTGGEYLQARLAATYSPRGP</sequence>
<comment type="caution">
    <text evidence="3">The sequence shown here is derived from an EMBL/GenBank/DDBJ whole genome shotgun (WGS) entry which is preliminary data.</text>
</comment>
<dbReference type="PRINTS" id="PR00682">
    <property type="entry name" value="IPNSYNTHASE"/>
</dbReference>
<dbReference type="AlphaFoldDB" id="A0A8X7N069"/>
<feature type="domain" description="Fe2OG dioxygenase" evidence="2">
    <location>
        <begin position="169"/>
        <end position="288"/>
    </location>
</feature>
<dbReference type="InterPro" id="IPR050231">
    <property type="entry name" value="Iron_ascorbate_oxido_reductase"/>
</dbReference>
<name>A0A8X7N069_9BASI</name>
<dbReference type="Gene3D" id="2.60.120.330">
    <property type="entry name" value="B-lactam Antibiotic, Isopenicillin N Synthase, Chain"/>
    <property type="match status" value="1"/>
</dbReference>
<keyword evidence="4" id="KW-1185">Reference proteome</keyword>
<organism evidence="3 4">
    <name type="scientific">Tilletia controversa</name>
    <name type="common">dwarf bunt fungus</name>
    <dbReference type="NCBI Taxonomy" id="13291"/>
    <lineage>
        <taxon>Eukaryota</taxon>
        <taxon>Fungi</taxon>
        <taxon>Dikarya</taxon>
        <taxon>Basidiomycota</taxon>
        <taxon>Ustilaginomycotina</taxon>
        <taxon>Exobasidiomycetes</taxon>
        <taxon>Tilletiales</taxon>
        <taxon>Tilletiaceae</taxon>
        <taxon>Tilletia</taxon>
    </lineage>
</organism>
<evidence type="ECO:0000256" key="1">
    <source>
        <dbReference type="RuleBase" id="RU003682"/>
    </source>
</evidence>
<keyword evidence="1" id="KW-0560">Oxidoreductase</keyword>
<dbReference type="PROSITE" id="PS51471">
    <property type="entry name" value="FE2OG_OXY"/>
    <property type="match status" value="1"/>
</dbReference>
<keyword evidence="1" id="KW-0479">Metal-binding</keyword>
<comment type="similarity">
    <text evidence="1">Belongs to the iron/ascorbate-dependent oxidoreductase family.</text>
</comment>
<dbReference type="Proteomes" id="UP000077684">
    <property type="component" value="Unassembled WGS sequence"/>
</dbReference>
<dbReference type="GO" id="GO:0046872">
    <property type="term" value="F:metal ion binding"/>
    <property type="evidence" value="ECO:0007669"/>
    <property type="project" value="UniProtKB-KW"/>
</dbReference>
<dbReference type="InterPro" id="IPR005123">
    <property type="entry name" value="Oxoglu/Fe-dep_dioxygenase_dom"/>
</dbReference>
<keyword evidence="1" id="KW-0408">Iron</keyword>
<dbReference type="InterPro" id="IPR027443">
    <property type="entry name" value="IPNS-like_sf"/>
</dbReference>
<dbReference type="SUPFAM" id="SSF51197">
    <property type="entry name" value="Clavaminate synthase-like"/>
    <property type="match status" value="1"/>
</dbReference>
<evidence type="ECO:0000259" key="2">
    <source>
        <dbReference type="PROSITE" id="PS51471"/>
    </source>
</evidence>
<reference evidence="3" key="2">
    <citation type="journal article" date="2019" name="IMA Fungus">
        <title>Genome sequencing and comparison of five Tilletia species to identify candidate genes for the detection of regulated species infecting wheat.</title>
        <authorList>
            <person name="Nguyen H.D.T."/>
            <person name="Sultana T."/>
            <person name="Kesanakurti P."/>
            <person name="Hambleton S."/>
        </authorList>
    </citation>
    <scope>NUCLEOTIDE SEQUENCE</scope>
    <source>
        <strain evidence="3">DAOMC 236426</strain>
    </source>
</reference>
<protein>
    <recommendedName>
        <fullName evidence="2">Fe2OG dioxygenase domain-containing protein</fullName>
    </recommendedName>
</protein>
<dbReference type="Pfam" id="PF03171">
    <property type="entry name" value="2OG-FeII_Oxy"/>
    <property type="match status" value="1"/>
</dbReference>